<dbReference type="Proteomes" id="UP001221142">
    <property type="component" value="Unassembled WGS sequence"/>
</dbReference>
<dbReference type="Pfam" id="PF02037">
    <property type="entry name" value="SAP"/>
    <property type="match status" value="1"/>
</dbReference>
<dbReference type="GO" id="GO:0008270">
    <property type="term" value="F:zinc ion binding"/>
    <property type="evidence" value="ECO:0007669"/>
    <property type="project" value="UniProtKB-KW"/>
</dbReference>
<dbReference type="EC" id="2.3.2.27" evidence="5"/>
<feature type="compositionally biased region" description="Polar residues" evidence="20">
    <location>
        <begin position="176"/>
        <end position="188"/>
    </location>
</feature>
<dbReference type="SMART" id="SM00184">
    <property type="entry name" value="RING"/>
    <property type="match status" value="1"/>
</dbReference>
<protein>
    <recommendedName>
        <fullName evidence="6">Postreplication repair E3 ubiquitin-protein ligase RAD18</fullName>
        <ecNumber evidence="5">2.3.2.27</ecNumber>
    </recommendedName>
    <alternativeName>
        <fullName evidence="17">Postreplication repair E3 ubiquitin-protein ligase rad18</fullName>
    </alternativeName>
    <alternativeName>
        <fullName evidence="16 18">RING-type E3 ubiquitin transferase RAD18</fullName>
    </alternativeName>
</protein>
<evidence type="ECO:0000256" key="12">
    <source>
        <dbReference type="ARBA" id="ARBA00022833"/>
    </source>
</evidence>
<evidence type="ECO:0000313" key="23">
    <source>
        <dbReference type="EMBL" id="KAJ7632106.1"/>
    </source>
</evidence>
<evidence type="ECO:0000256" key="11">
    <source>
        <dbReference type="ARBA" id="ARBA00022786"/>
    </source>
</evidence>
<comment type="pathway">
    <text evidence="3">Protein modification; protein ubiquitination.</text>
</comment>
<keyword evidence="7" id="KW-0808">Transferase</keyword>
<keyword evidence="15" id="KW-0539">Nucleus</keyword>
<dbReference type="EMBL" id="JARKIF010000008">
    <property type="protein sequence ID" value="KAJ7632106.1"/>
    <property type="molecule type" value="Genomic_DNA"/>
</dbReference>
<dbReference type="InterPro" id="IPR039577">
    <property type="entry name" value="Rad18"/>
</dbReference>
<evidence type="ECO:0000256" key="13">
    <source>
        <dbReference type="ARBA" id="ARBA00023125"/>
    </source>
</evidence>
<evidence type="ECO:0000256" key="10">
    <source>
        <dbReference type="ARBA" id="ARBA00022771"/>
    </source>
</evidence>
<dbReference type="GO" id="GO:0006301">
    <property type="term" value="P:DNA damage tolerance"/>
    <property type="evidence" value="ECO:0007669"/>
    <property type="project" value="InterPro"/>
</dbReference>
<dbReference type="PROSITE" id="PS50800">
    <property type="entry name" value="SAP"/>
    <property type="match status" value="1"/>
</dbReference>
<dbReference type="GO" id="GO:0006281">
    <property type="term" value="P:DNA repair"/>
    <property type="evidence" value="ECO:0007669"/>
    <property type="project" value="UniProtKB-KW"/>
</dbReference>
<name>A0AAD7FM89_9AGAR</name>
<evidence type="ECO:0000256" key="15">
    <source>
        <dbReference type="ARBA" id="ARBA00023242"/>
    </source>
</evidence>
<evidence type="ECO:0000256" key="6">
    <source>
        <dbReference type="ARBA" id="ARBA00015551"/>
    </source>
</evidence>
<dbReference type="InterPro" id="IPR013083">
    <property type="entry name" value="Znf_RING/FYVE/PHD"/>
</dbReference>
<evidence type="ECO:0000259" key="22">
    <source>
        <dbReference type="PROSITE" id="PS50800"/>
    </source>
</evidence>
<proteinExistence type="inferred from homology"/>
<evidence type="ECO:0000256" key="4">
    <source>
        <dbReference type="ARBA" id="ARBA00009506"/>
    </source>
</evidence>
<dbReference type="AlphaFoldDB" id="A0AAD7FM89"/>
<feature type="region of interest" description="Disordered" evidence="20">
    <location>
        <begin position="255"/>
        <end position="286"/>
    </location>
</feature>
<feature type="compositionally biased region" description="Basic and acidic residues" evidence="20">
    <location>
        <begin position="133"/>
        <end position="145"/>
    </location>
</feature>
<gene>
    <name evidence="23" type="ORF">FB45DRAFT_911472</name>
</gene>
<dbReference type="GO" id="GO:0061630">
    <property type="term" value="F:ubiquitin protein ligase activity"/>
    <property type="evidence" value="ECO:0007669"/>
    <property type="project" value="UniProtKB-EC"/>
</dbReference>
<dbReference type="InterPro" id="IPR003034">
    <property type="entry name" value="SAP_dom"/>
</dbReference>
<evidence type="ECO:0000256" key="3">
    <source>
        <dbReference type="ARBA" id="ARBA00004906"/>
    </source>
</evidence>
<organism evidence="23 24">
    <name type="scientific">Roridomyces roridus</name>
    <dbReference type="NCBI Taxonomy" id="1738132"/>
    <lineage>
        <taxon>Eukaryota</taxon>
        <taxon>Fungi</taxon>
        <taxon>Dikarya</taxon>
        <taxon>Basidiomycota</taxon>
        <taxon>Agaricomycotina</taxon>
        <taxon>Agaricomycetes</taxon>
        <taxon>Agaricomycetidae</taxon>
        <taxon>Agaricales</taxon>
        <taxon>Marasmiineae</taxon>
        <taxon>Mycenaceae</taxon>
        <taxon>Roridomyces</taxon>
    </lineage>
</organism>
<feature type="region of interest" description="Disordered" evidence="20">
    <location>
        <begin position="170"/>
        <end position="202"/>
    </location>
</feature>
<keyword evidence="10 19" id="KW-0863">Zinc-finger</keyword>
<dbReference type="SMART" id="SM00513">
    <property type="entry name" value="SAP"/>
    <property type="match status" value="1"/>
</dbReference>
<comment type="similarity">
    <text evidence="4">Belongs to the RAD18 family.</text>
</comment>
<evidence type="ECO:0000256" key="9">
    <source>
        <dbReference type="ARBA" id="ARBA00022763"/>
    </source>
</evidence>
<dbReference type="GO" id="GO:0003697">
    <property type="term" value="F:single-stranded DNA binding"/>
    <property type="evidence" value="ECO:0007669"/>
    <property type="project" value="InterPro"/>
</dbReference>
<feature type="compositionally biased region" description="Polar residues" evidence="20">
    <location>
        <begin position="118"/>
        <end position="132"/>
    </location>
</feature>
<dbReference type="Gene3D" id="3.30.40.10">
    <property type="entry name" value="Zinc/RING finger domain, C3HC4 (zinc finger)"/>
    <property type="match status" value="1"/>
</dbReference>
<dbReference type="PANTHER" id="PTHR14134">
    <property type="entry name" value="E3 UBIQUITIN-PROTEIN LIGASE RAD18"/>
    <property type="match status" value="1"/>
</dbReference>
<dbReference type="Pfam" id="PF15227">
    <property type="entry name" value="zf-C3HC4_4"/>
    <property type="match status" value="1"/>
</dbReference>
<comment type="catalytic activity">
    <reaction evidence="1">
        <text>S-ubiquitinyl-[E2 ubiquitin-conjugating enzyme]-L-cysteine + [acceptor protein]-L-lysine = [E2 ubiquitin-conjugating enzyme]-L-cysteine + N(6)-ubiquitinyl-[acceptor protein]-L-lysine.</text>
        <dbReference type="EC" id="2.3.2.27"/>
    </reaction>
</comment>
<dbReference type="GO" id="GO:0005634">
    <property type="term" value="C:nucleus"/>
    <property type="evidence" value="ECO:0007669"/>
    <property type="project" value="UniProtKB-SubCell"/>
</dbReference>
<evidence type="ECO:0000256" key="1">
    <source>
        <dbReference type="ARBA" id="ARBA00000900"/>
    </source>
</evidence>
<dbReference type="SUPFAM" id="SSF57850">
    <property type="entry name" value="RING/U-box"/>
    <property type="match status" value="1"/>
</dbReference>
<comment type="caution">
    <text evidence="23">The sequence shown here is derived from an EMBL/GenBank/DDBJ whole genome shotgun (WGS) entry which is preliminary data.</text>
</comment>
<keyword evidence="9" id="KW-0227">DNA damage</keyword>
<evidence type="ECO:0000256" key="2">
    <source>
        <dbReference type="ARBA" id="ARBA00004123"/>
    </source>
</evidence>
<dbReference type="FunFam" id="3.30.40.10:FF:000172">
    <property type="entry name" value="E3 ubiquitin-protein ligase RAD18"/>
    <property type="match status" value="1"/>
</dbReference>
<evidence type="ECO:0000256" key="8">
    <source>
        <dbReference type="ARBA" id="ARBA00022723"/>
    </source>
</evidence>
<comment type="subcellular location">
    <subcellularLocation>
        <location evidence="2">Nucleus</location>
    </subcellularLocation>
</comment>
<feature type="compositionally biased region" description="Basic and acidic residues" evidence="20">
    <location>
        <begin position="264"/>
        <end position="286"/>
    </location>
</feature>
<evidence type="ECO:0000256" key="7">
    <source>
        <dbReference type="ARBA" id="ARBA00022679"/>
    </source>
</evidence>
<evidence type="ECO:0000313" key="24">
    <source>
        <dbReference type="Proteomes" id="UP001221142"/>
    </source>
</evidence>
<evidence type="ECO:0000259" key="21">
    <source>
        <dbReference type="PROSITE" id="PS50089"/>
    </source>
</evidence>
<accession>A0AAD7FM89</accession>
<reference evidence="23" key="1">
    <citation type="submission" date="2023-03" db="EMBL/GenBank/DDBJ databases">
        <title>Massive genome expansion in bonnet fungi (Mycena s.s.) driven by repeated elements and novel gene families across ecological guilds.</title>
        <authorList>
            <consortium name="Lawrence Berkeley National Laboratory"/>
            <person name="Harder C.B."/>
            <person name="Miyauchi S."/>
            <person name="Viragh M."/>
            <person name="Kuo A."/>
            <person name="Thoen E."/>
            <person name="Andreopoulos B."/>
            <person name="Lu D."/>
            <person name="Skrede I."/>
            <person name="Drula E."/>
            <person name="Henrissat B."/>
            <person name="Morin E."/>
            <person name="Kohler A."/>
            <person name="Barry K."/>
            <person name="LaButti K."/>
            <person name="Morin E."/>
            <person name="Salamov A."/>
            <person name="Lipzen A."/>
            <person name="Mereny Z."/>
            <person name="Hegedus B."/>
            <person name="Baldrian P."/>
            <person name="Stursova M."/>
            <person name="Weitz H."/>
            <person name="Taylor A."/>
            <person name="Grigoriev I.V."/>
            <person name="Nagy L.G."/>
            <person name="Martin F."/>
            <person name="Kauserud H."/>
        </authorList>
    </citation>
    <scope>NUCLEOTIDE SEQUENCE</scope>
    <source>
        <strain evidence="23">9284</strain>
    </source>
</reference>
<keyword evidence="13" id="KW-0238">DNA-binding</keyword>
<dbReference type="InterPro" id="IPR001841">
    <property type="entry name" value="Znf_RING"/>
</dbReference>
<keyword evidence="12" id="KW-0862">Zinc</keyword>
<feature type="domain" description="SAP" evidence="22">
    <location>
        <begin position="211"/>
        <end position="245"/>
    </location>
</feature>
<keyword evidence="14" id="KW-0234">DNA repair</keyword>
<evidence type="ECO:0000256" key="16">
    <source>
        <dbReference type="ARBA" id="ARBA00031783"/>
    </source>
</evidence>
<feature type="region of interest" description="Disordered" evidence="20">
    <location>
        <begin position="101"/>
        <end position="145"/>
    </location>
</feature>
<dbReference type="PANTHER" id="PTHR14134:SF2">
    <property type="entry name" value="E3 UBIQUITIN-PROTEIN LIGASE RAD18"/>
    <property type="match status" value="1"/>
</dbReference>
<keyword evidence="11" id="KW-0833">Ubl conjugation pathway</keyword>
<dbReference type="PROSITE" id="PS50089">
    <property type="entry name" value="ZF_RING_2"/>
    <property type="match status" value="1"/>
</dbReference>
<evidence type="ECO:0000256" key="18">
    <source>
        <dbReference type="ARBA" id="ARBA00082369"/>
    </source>
</evidence>
<evidence type="ECO:0000256" key="19">
    <source>
        <dbReference type="PROSITE-ProRule" id="PRU00175"/>
    </source>
</evidence>
<feature type="domain" description="RING-type" evidence="21">
    <location>
        <begin position="26"/>
        <end position="67"/>
    </location>
</feature>
<keyword evidence="24" id="KW-1185">Reference proteome</keyword>
<evidence type="ECO:0000256" key="20">
    <source>
        <dbReference type="SAM" id="MobiDB-lite"/>
    </source>
</evidence>
<evidence type="ECO:0000256" key="17">
    <source>
        <dbReference type="ARBA" id="ARBA00074353"/>
    </source>
</evidence>
<sequence length="320" mass="35598">MNSNKLSTLLAQDADPLSALDNALRCQICKDFFDAPVTLACGHCWCSKCIRSFMVAQTGRGQCPTCRRDMTESHLRPSSAIEDAVTAWKRARDCILGLAHGKSQESADGPVKKKRKLSSSPPVSGPSRTPSIESRETPSEPAEMKPDTVVQCPLCSCKMRYKELNAHMDKNCAPPVSTSDKSQKTQWSDIMGSKSKGKAKVDQDPLPKVAYDTLKEKQLRDKLTEHGLSTSGTHAQMVARHQQWTLLWNANLDKSPANRQSTTELRKEMRRWEDEQKNKKKRPEVDSKSHLVTYPLLLFSVYLTILDYAEGPVCSASGSS</sequence>
<evidence type="ECO:0000256" key="14">
    <source>
        <dbReference type="ARBA" id="ARBA00023204"/>
    </source>
</evidence>
<dbReference type="GO" id="GO:0006513">
    <property type="term" value="P:protein monoubiquitination"/>
    <property type="evidence" value="ECO:0007669"/>
    <property type="project" value="InterPro"/>
</dbReference>
<evidence type="ECO:0000256" key="5">
    <source>
        <dbReference type="ARBA" id="ARBA00012483"/>
    </source>
</evidence>
<keyword evidence="8" id="KW-0479">Metal-binding</keyword>
<dbReference type="GO" id="GO:0097505">
    <property type="term" value="C:Rad6-Rad18 complex"/>
    <property type="evidence" value="ECO:0007669"/>
    <property type="project" value="TreeGrafter"/>
</dbReference>